<evidence type="ECO:0000313" key="3">
    <source>
        <dbReference type="Proteomes" id="UP000035352"/>
    </source>
</evidence>
<dbReference type="Gene3D" id="2.40.128.270">
    <property type="match status" value="1"/>
</dbReference>
<evidence type="ECO:0000259" key="1">
    <source>
        <dbReference type="Pfam" id="PF03724"/>
    </source>
</evidence>
<dbReference type="STRING" id="413882.AAW51_0176"/>
<dbReference type="EMBL" id="CP011371">
    <property type="protein sequence ID" value="AKJ26867.1"/>
    <property type="molecule type" value="Genomic_DNA"/>
</dbReference>
<proteinExistence type="predicted"/>
<evidence type="ECO:0000313" key="2">
    <source>
        <dbReference type="EMBL" id="AKJ26867.1"/>
    </source>
</evidence>
<dbReference type="Proteomes" id="UP000035352">
    <property type="component" value="Chromosome"/>
</dbReference>
<protein>
    <recommendedName>
        <fullName evidence="1">DUF306 domain-containing protein</fullName>
    </recommendedName>
</protein>
<keyword evidence="3" id="KW-1185">Reference proteome</keyword>
<dbReference type="InterPro" id="IPR005184">
    <property type="entry name" value="DUF306_Meta_HslJ"/>
</dbReference>
<reference evidence="2 3" key="1">
    <citation type="submission" date="2015-05" db="EMBL/GenBank/DDBJ databases">
        <authorList>
            <person name="Tang B."/>
            <person name="Yu Y."/>
        </authorList>
    </citation>
    <scope>NUCLEOTIDE SEQUENCE [LARGE SCALE GENOMIC DNA]</scope>
    <source>
        <strain evidence="2 3">DSM 7029</strain>
    </source>
</reference>
<gene>
    <name evidence="2" type="ORF">AAW51_0176</name>
</gene>
<dbReference type="KEGG" id="pbh:AAW51_0176"/>
<dbReference type="Pfam" id="PF03724">
    <property type="entry name" value="META"/>
    <property type="match status" value="1"/>
</dbReference>
<feature type="domain" description="DUF306" evidence="1">
    <location>
        <begin position="36"/>
        <end position="145"/>
    </location>
</feature>
<organism evidence="2 3">
    <name type="scientific">Caldimonas brevitalea</name>
    <dbReference type="NCBI Taxonomy" id="413882"/>
    <lineage>
        <taxon>Bacteria</taxon>
        <taxon>Pseudomonadati</taxon>
        <taxon>Pseudomonadota</taxon>
        <taxon>Betaproteobacteria</taxon>
        <taxon>Burkholderiales</taxon>
        <taxon>Sphaerotilaceae</taxon>
        <taxon>Caldimonas</taxon>
    </lineage>
</organism>
<dbReference type="AlphaFoldDB" id="A0A0G3BC31"/>
<sequence length="150" mass="16928">MAWLPLVILMPACGPDLSKVGQDKASDPVTIKALSTLTDRKWRLERFQAGDGTTLASTDTLIYTVRFAPEGRYVVRFDCNQGTGTWKSPRPNALQFEEFILTSALCKEPGLHDRLVRDWSLIRSFRVDGDHLLLSLDADAGVYEFREEPR</sequence>
<name>A0A0G3BC31_9BURK</name>
<accession>A0A0G3BC31</accession>
<dbReference type="InterPro" id="IPR038670">
    <property type="entry name" value="HslJ-like_sf"/>
</dbReference>